<evidence type="ECO:0000313" key="3">
    <source>
        <dbReference type="EMBL" id="NER16704.1"/>
    </source>
</evidence>
<proteinExistence type="inferred from homology"/>
<accession>A0A6M0CL26</accession>
<dbReference type="PROSITE" id="PS51257">
    <property type="entry name" value="PROKAR_LIPOPROTEIN"/>
    <property type="match status" value="1"/>
</dbReference>
<dbReference type="InterPro" id="IPR050282">
    <property type="entry name" value="Cycloisomerase_2"/>
</dbReference>
<organism evidence="3 4">
    <name type="scientific">Spongiivirga citrea</name>
    <dbReference type="NCBI Taxonomy" id="1481457"/>
    <lineage>
        <taxon>Bacteria</taxon>
        <taxon>Pseudomonadati</taxon>
        <taxon>Bacteroidota</taxon>
        <taxon>Flavobacteriia</taxon>
        <taxon>Flavobacteriales</taxon>
        <taxon>Flavobacteriaceae</taxon>
        <taxon>Spongiivirga</taxon>
    </lineage>
</organism>
<comment type="caution">
    <text evidence="3">The sequence shown here is derived from an EMBL/GenBank/DDBJ whole genome shotgun (WGS) entry which is preliminary data.</text>
</comment>
<keyword evidence="4" id="KW-1185">Reference proteome</keyword>
<evidence type="ECO:0000313" key="4">
    <source>
        <dbReference type="Proteomes" id="UP000474296"/>
    </source>
</evidence>
<gene>
    <name evidence="3" type="ORF">GWK10_05745</name>
</gene>
<dbReference type="SUPFAM" id="SSF51004">
    <property type="entry name" value="C-terminal (heme d1) domain of cytochrome cd1-nitrite reductase"/>
    <property type="match status" value="1"/>
</dbReference>
<comment type="similarity">
    <text evidence="1">Belongs to the cycloisomerase 2 family.</text>
</comment>
<name>A0A6M0CL26_9FLAO</name>
<dbReference type="EMBL" id="JAABOQ010000002">
    <property type="protein sequence ID" value="NER16704.1"/>
    <property type="molecule type" value="Genomic_DNA"/>
</dbReference>
<dbReference type="Proteomes" id="UP000474296">
    <property type="component" value="Unassembled WGS sequence"/>
</dbReference>
<protein>
    <submittedName>
        <fullName evidence="3">Beta-propeller fold lactonase family protein</fullName>
    </submittedName>
</protein>
<dbReference type="PANTHER" id="PTHR30344:SF1">
    <property type="entry name" value="6-PHOSPHOGLUCONOLACTONASE"/>
    <property type="match status" value="1"/>
</dbReference>
<dbReference type="Pfam" id="PF10282">
    <property type="entry name" value="Lactonase"/>
    <property type="match status" value="1"/>
</dbReference>
<keyword evidence="2" id="KW-0119">Carbohydrate metabolism</keyword>
<keyword evidence="2" id="KW-0313">Glucose metabolism</keyword>
<evidence type="ECO:0000256" key="2">
    <source>
        <dbReference type="ARBA" id="ARBA00022526"/>
    </source>
</evidence>
<evidence type="ECO:0000256" key="1">
    <source>
        <dbReference type="ARBA" id="ARBA00005564"/>
    </source>
</evidence>
<dbReference type="AlphaFoldDB" id="A0A6M0CL26"/>
<dbReference type="GO" id="GO:0017057">
    <property type="term" value="F:6-phosphogluconolactonase activity"/>
    <property type="evidence" value="ECO:0007669"/>
    <property type="project" value="TreeGrafter"/>
</dbReference>
<dbReference type="GO" id="GO:0006006">
    <property type="term" value="P:glucose metabolic process"/>
    <property type="evidence" value="ECO:0007669"/>
    <property type="project" value="UniProtKB-KW"/>
</dbReference>
<dbReference type="InterPro" id="IPR019405">
    <property type="entry name" value="Lactonase_7-beta_prop"/>
</dbReference>
<dbReference type="Gene3D" id="2.130.10.10">
    <property type="entry name" value="YVTN repeat-like/Quinoprotein amine dehydrogenase"/>
    <property type="match status" value="1"/>
</dbReference>
<dbReference type="PANTHER" id="PTHR30344">
    <property type="entry name" value="6-PHOSPHOGLUCONOLACTONASE-RELATED"/>
    <property type="match status" value="1"/>
</dbReference>
<sequence>MKSKIVLILIAIIVSCKEVTKKQEKMEPSISKGSSFFLGTYTDTDSKGIYRYTLNEDGSFVNNGLIAESNNPSFLAYSADKKYLLAVNEISDENKMGTVESYAVKDDSLEFISRSSSGGAHPCFVTLSENGDVLAANYTGGNIGLLKLNNNGELSDIIDIQQYVGKSITDRQEAPHAHSAWFDPNSDAIITVDLGTDNLWFSTINTDSNKLESGKPEKVSISAGSGPRHIAFHPSRPWFYVINELTNTVSLLKKSDTGVYELGTTVSTLPSNFEGDSFCADIHISGDGKFLYASNRGHNSLAIFKVNQEFGALTLLGHESVKGDWPRNFSLSPNEDFIVVANQKSQNLVSFKRDKNTGLMTYVNEIAAPSPVCILF</sequence>
<reference evidence="3 4" key="1">
    <citation type="submission" date="2020-01" db="EMBL/GenBank/DDBJ databases">
        <title>Spongiivirga citrea KCTC 32990T.</title>
        <authorList>
            <person name="Wang G."/>
        </authorList>
    </citation>
    <scope>NUCLEOTIDE SEQUENCE [LARGE SCALE GENOMIC DNA]</scope>
    <source>
        <strain evidence="3 4">KCTC 32990</strain>
    </source>
</reference>
<dbReference type="InterPro" id="IPR015943">
    <property type="entry name" value="WD40/YVTN_repeat-like_dom_sf"/>
</dbReference>
<dbReference type="InterPro" id="IPR011048">
    <property type="entry name" value="Haem_d1_sf"/>
</dbReference>